<evidence type="ECO:0000313" key="3">
    <source>
        <dbReference type="Proteomes" id="UP000187209"/>
    </source>
</evidence>
<dbReference type="EMBL" id="MPUH01000284">
    <property type="protein sequence ID" value="OMJ83980.1"/>
    <property type="molecule type" value="Genomic_DNA"/>
</dbReference>
<name>A0A1R2C4S3_9CILI</name>
<organism evidence="2 3">
    <name type="scientific">Stentor coeruleus</name>
    <dbReference type="NCBI Taxonomy" id="5963"/>
    <lineage>
        <taxon>Eukaryota</taxon>
        <taxon>Sar</taxon>
        <taxon>Alveolata</taxon>
        <taxon>Ciliophora</taxon>
        <taxon>Postciliodesmatophora</taxon>
        <taxon>Heterotrichea</taxon>
        <taxon>Heterotrichida</taxon>
        <taxon>Stentoridae</taxon>
        <taxon>Stentor</taxon>
    </lineage>
</organism>
<dbReference type="Gene3D" id="1.20.1260.60">
    <property type="entry name" value="Vacuolar protein sorting-associated protein Ist1"/>
    <property type="match status" value="1"/>
</dbReference>
<dbReference type="AlphaFoldDB" id="A0A1R2C4S3"/>
<dbReference type="Proteomes" id="UP000187209">
    <property type="component" value="Unassembled WGS sequence"/>
</dbReference>
<dbReference type="InterPro" id="IPR005061">
    <property type="entry name" value="Ist1"/>
</dbReference>
<accession>A0A1R2C4S3</accession>
<protein>
    <submittedName>
        <fullName evidence="2">Uncharacterized protein</fullName>
    </submittedName>
</protein>
<dbReference type="InterPro" id="IPR042277">
    <property type="entry name" value="IST1-like"/>
</dbReference>
<dbReference type="GO" id="GO:0015031">
    <property type="term" value="P:protein transport"/>
    <property type="evidence" value="ECO:0007669"/>
    <property type="project" value="InterPro"/>
</dbReference>
<comment type="similarity">
    <text evidence="1">Belongs to the IST1 family.</text>
</comment>
<reference evidence="2 3" key="1">
    <citation type="submission" date="2016-11" db="EMBL/GenBank/DDBJ databases">
        <title>The macronuclear genome of Stentor coeruleus: a giant cell with tiny introns.</title>
        <authorList>
            <person name="Slabodnick M."/>
            <person name="Ruby J.G."/>
            <person name="Reiff S.B."/>
            <person name="Swart E.C."/>
            <person name="Gosai S."/>
            <person name="Prabakaran S."/>
            <person name="Witkowska E."/>
            <person name="Larue G.E."/>
            <person name="Fisher S."/>
            <person name="Freeman R.M."/>
            <person name="Gunawardena J."/>
            <person name="Chu W."/>
            <person name="Stover N.A."/>
            <person name="Gregory B.D."/>
            <person name="Nowacki M."/>
            <person name="Derisi J."/>
            <person name="Roy S.W."/>
            <person name="Marshall W.F."/>
            <person name="Sood P."/>
        </authorList>
    </citation>
    <scope>NUCLEOTIDE SEQUENCE [LARGE SCALE GENOMIC DNA]</scope>
    <source>
        <strain evidence="2">WM001</strain>
    </source>
</reference>
<comment type="caution">
    <text evidence="2">The sequence shown here is derived from an EMBL/GenBank/DDBJ whole genome shotgun (WGS) entry which is preliminary data.</text>
</comment>
<evidence type="ECO:0000313" key="2">
    <source>
        <dbReference type="EMBL" id="OMJ83980.1"/>
    </source>
</evidence>
<keyword evidence="3" id="KW-1185">Reference proteome</keyword>
<dbReference type="Pfam" id="PF03398">
    <property type="entry name" value="Ist1"/>
    <property type="match status" value="1"/>
</dbReference>
<evidence type="ECO:0000256" key="1">
    <source>
        <dbReference type="ARBA" id="ARBA00005536"/>
    </source>
</evidence>
<proteinExistence type="inferred from homology"/>
<gene>
    <name evidence="2" type="ORF">SteCoe_14965</name>
</gene>
<sequence>MGNCTKGKSKGHRLRDNLLISSERLNYLQRKDENSLSTFKEELEKLLRSSKIHQAIVRSRHIMDLENEILLIEVMKGLVKNLLFQINNSNEALSTGTSRGDLISLIFASEIVCIEELVKFKNECLKRFSSNFVKSAKENSGKEVNSNVLKYTSNRNISDNDVNVWMKTFADSKGIDL</sequence>